<gene>
    <name evidence="2" type="ORF">IPJ89_04675</name>
</gene>
<evidence type="ECO:0000256" key="1">
    <source>
        <dbReference type="SAM" id="Phobius"/>
    </source>
</evidence>
<evidence type="ECO:0000313" key="2">
    <source>
        <dbReference type="EMBL" id="QQR92419.1"/>
    </source>
</evidence>
<keyword evidence="1" id="KW-1133">Transmembrane helix</keyword>
<feature type="transmembrane region" description="Helical" evidence="1">
    <location>
        <begin position="6"/>
        <end position="25"/>
    </location>
</feature>
<dbReference type="AlphaFoldDB" id="A0A7T9I0Y6"/>
<dbReference type="Proteomes" id="UP000596004">
    <property type="component" value="Chromosome"/>
</dbReference>
<sequence>MPLFNDATWFLLGIALVLIVLNFVVHRWKRNSGETVRVAFIPPRTTGENASPELASKLDAHVSATNQKLSQLHERLVAVENALLRLQDFFTETKSVAAELTPAEIEIIDSPAVVHARTASRARKK</sequence>
<proteinExistence type="predicted"/>
<name>A0A7T9I0Y6_9ARCH</name>
<keyword evidence="1" id="KW-0812">Transmembrane</keyword>
<reference evidence="2" key="1">
    <citation type="submission" date="2020-11" db="EMBL/GenBank/DDBJ databases">
        <title>Connecting structure to function with the recovery of over 1000 high-quality activated sludge metagenome-assembled genomes encoding full-length rRNA genes using long-read sequencing.</title>
        <authorList>
            <person name="Singleton C.M."/>
            <person name="Petriglieri F."/>
            <person name="Kristensen J.M."/>
            <person name="Kirkegaard R.H."/>
            <person name="Michaelsen T.Y."/>
            <person name="Andersen M.H."/>
            <person name="Karst S.M."/>
            <person name="Dueholm M.S."/>
            <person name="Nielsen P.H."/>
            <person name="Albertsen M."/>
        </authorList>
    </citation>
    <scope>NUCLEOTIDE SEQUENCE</scope>
    <source>
        <strain evidence="2">Fred_18-Q3-R57-64_BAT3C.431</strain>
    </source>
</reference>
<organism evidence="2">
    <name type="scientific">Candidatus Iainarchaeum sp</name>
    <dbReference type="NCBI Taxonomy" id="3101447"/>
    <lineage>
        <taxon>Archaea</taxon>
        <taxon>Candidatus Iainarchaeota</taxon>
        <taxon>Candidatus Iainarchaeia</taxon>
        <taxon>Candidatus Iainarchaeales</taxon>
        <taxon>Candidatus Iainarchaeaceae</taxon>
        <taxon>Candidatus Iainarchaeum</taxon>
    </lineage>
</organism>
<accession>A0A7T9I0Y6</accession>
<keyword evidence="1" id="KW-0472">Membrane</keyword>
<dbReference type="EMBL" id="CP064981">
    <property type="protein sequence ID" value="QQR92419.1"/>
    <property type="molecule type" value="Genomic_DNA"/>
</dbReference>
<protein>
    <submittedName>
        <fullName evidence="2">Uncharacterized protein</fullName>
    </submittedName>
</protein>